<keyword evidence="3" id="KW-0479">Metal-binding</keyword>
<comment type="subcellular location">
    <subcellularLocation>
        <location evidence="1">Nucleus</location>
    </subcellularLocation>
</comment>
<keyword evidence="7" id="KW-0805">Transcription regulation</keyword>
<keyword evidence="9" id="KW-0539">Nucleus</keyword>
<feature type="compositionally biased region" description="Low complexity" evidence="10">
    <location>
        <begin position="111"/>
        <end position="131"/>
    </location>
</feature>
<feature type="compositionally biased region" description="Low complexity" evidence="10">
    <location>
        <begin position="1102"/>
        <end position="1129"/>
    </location>
</feature>
<evidence type="ECO:0000256" key="4">
    <source>
        <dbReference type="ARBA" id="ARBA00022737"/>
    </source>
</evidence>
<dbReference type="InterPro" id="IPR034078">
    <property type="entry name" value="NFX1_fam"/>
</dbReference>
<feature type="compositionally biased region" description="Low complexity" evidence="10">
    <location>
        <begin position="12"/>
        <end position="21"/>
    </location>
</feature>
<keyword evidence="8" id="KW-0804">Transcription</keyword>
<evidence type="ECO:0000256" key="9">
    <source>
        <dbReference type="ARBA" id="ARBA00023242"/>
    </source>
</evidence>
<sequence>MAATETVAESTPPRSARARGQPGRGRGRGRGGHRGGRPSRPRAAPVAHDTPPSDAPSTHAGDAPASDAPSTHADDARASAEANRRAGDARKPSRAPRAKARAPKPPKTKTPETTAAEPQAPRAPADAPPARGRGRGRAPVRGGARRAFGAKLTAAAAEAAPFEPRAAEPSDLRTRLVSELTREEYDCLICYNAVARKQAVWSCTRCYAVLHLGCARKWAERSVQQVAERNALHEDPAVRDAPAAWRCPGCQHARTEVPTAYRCWCARVANPRPHAVPHSCGAPCARGCAWHGCAAGVCHPGPCPPCAASVHVPCFCGAQARVAVRCSQLAAQLPEALAALSLDEVHAARLGAVSCGRVCGRRLACGHHTCQAPCHAGACAPCSATLDAAPCHCGRHTRTQACAARDAASCAPHVASAWSCGEPCARPFACGVHRCTRVCHVRDSGGGGGAPDGAAQDGGAPDGAAPPCPYDPARVRTCFCGRTPAAGARGARTRCRRAARRAGVCGRVCRCGAEKRAVACSDAGAEFLCAAPCKAQRHCGRHVCGARCCPLAYHATLSRKRAGVGAADVAAHAEALDPAGVHACPRRCGRPLACGAHVCEARCHRGACAPCLRSAFTEVACSCGRTVLEPPVPCGTRVECTYPCARPDPPCGHAKVPHACHPPETPCPPCVHLVTRRCVCGARDMPAVPCSRTRVRCGTPCRALLRCGQHRCPGACHDAPAECPPCTQPCARPRAACGHPCPHPCHAPDACPDTPCDAVVVRRCACGHVEKMEVCGATRATPAADARAPLACTPECKVAQRNARFASALGLAAAPSSDTLYDAPLFRFAAADRRAALAVQDALADLVQSPRTAVQLRALLHQRALRTGAEPTRVSVALLEFAAALARVYHLDTEPCTEQGALRIGPLTSARGADLRVRRARGARVPTPLLTEYMAANPERSQPQSPHHPARLNALALTGVPAALHDDPASLTPVLDAATLGGRRRWRVHRTDHALVLCDIQLEPLSAAAVASAPAPGPRAALTAPERRLAQLLDDVQAALQAAGAAAQAHLVAYDAAAHRVLRTWPGDTPRDAAGLPAAEASEAGTTEAGTSEAPEAETSEAPEAAPVAETSETPEAAPEAPPEAETAP</sequence>
<proteinExistence type="inferred from homology"/>
<protein>
    <submittedName>
        <fullName evidence="12">FKBP12-associated protein</fullName>
    </submittedName>
</protein>
<evidence type="ECO:0000256" key="1">
    <source>
        <dbReference type="ARBA" id="ARBA00004123"/>
    </source>
</evidence>
<dbReference type="PANTHER" id="PTHR12360:SF12">
    <property type="entry name" value="TRANSCRIPTIONAL REPRESSOR NF-X1"/>
    <property type="match status" value="1"/>
</dbReference>
<evidence type="ECO:0000256" key="6">
    <source>
        <dbReference type="ARBA" id="ARBA00022833"/>
    </source>
</evidence>
<keyword evidence="6" id="KW-0862">Zinc</keyword>
<keyword evidence="4" id="KW-0677">Repeat</keyword>
<evidence type="ECO:0000256" key="2">
    <source>
        <dbReference type="ARBA" id="ARBA00007269"/>
    </source>
</evidence>
<name>A0AAF0E508_9BASI</name>
<feature type="domain" description="NF-X1-type" evidence="11">
    <location>
        <begin position="365"/>
        <end position="384"/>
    </location>
</feature>
<evidence type="ECO:0000256" key="8">
    <source>
        <dbReference type="ARBA" id="ARBA00023163"/>
    </source>
</evidence>
<dbReference type="GO" id="GO:0008270">
    <property type="term" value="F:zinc ion binding"/>
    <property type="evidence" value="ECO:0007669"/>
    <property type="project" value="UniProtKB-KW"/>
</dbReference>
<evidence type="ECO:0000256" key="7">
    <source>
        <dbReference type="ARBA" id="ARBA00023015"/>
    </source>
</evidence>
<dbReference type="GO" id="GO:0005634">
    <property type="term" value="C:nucleus"/>
    <property type="evidence" value="ECO:0007669"/>
    <property type="project" value="UniProtKB-SubCell"/>
</dbReference>
<organism evidence="12 13">
    <name type="scientific">Malassezia obtusa</name>
    <dbReference type="NCBI Taxonomy" id="76774"/>
    <lineage>
        <taxon>Eukaryota</taxon>
        <taxon>Fungi</taxon>
        <taxon>Dikarya</taxon>
        <taxon>Basidiomycota</taxon>
        <taxon>Ustilaginomycotina</taxon>
        <taxon>Malasseziomycetes</taxon>
        <taxon>Malasseziales</taxon>
        <taxon>Malasseziaceae</taxon>
        <taxon>Malassezia</taxon>
    </lineage>
</organism>
<evidence type="ECO:0000256" key="3">
    <source>
        <dbReference type="ARBA" id="ARBA00022723"/>
    </source>
</evidence>
<dbReference type="CDD" id="cd06008">
    <property type="entry name" value="NF-X1-zinc-finger"/>
    <property type="match status" value="4"/>
</dbReference>
<feature type="domain" description="NF-X1-type" evidence="11">
    <location>
        <begin position="430"/>
        <end position="470"/>
    </location>
</feature>
<dbReference type="PANTHER" id="PTHR12360">
    <property type="entry name" value="NUCLEAR TRANSCRIPTION FACTOR, X-BOX BINDING 1 NFX1"/>
    <property type="match status" value="1"/>
</dbReference>
<evidence type="ECO:0000256" key="5">
    <source>
        <dbReference type="ARBA" id="ARBA00022771"/>
    </source>
</evidence>
<dbReference type="GO" id="GO:0000122">
    <property type="term" value="P:negative regulation of transcription by RNA polymerase II"/>
    <property type="evidence" value="ECO:0007669"/>
    <property type="project" value="TreeGrafter"/>
</dbReference>
<feature type="compositionally biased region" description="Basic residues" evidence="10">
    <location>
        <begin position="92"/>
        <end position="107"/>
    </location>
</feature>
<feature type="compositionally biased region" description="Low complexity" evidence="10">
    <location>
        <begin position="1073"/>
        <end position="1094"/>
    </location>
</feature>
<feature type="region of interest" description="Disordered" evidence="10">
    <location>
        <begin position="1065"/>
        <end position="1129"/>
    </location>
</feature>
<dbReference type="Proteomes" id="UP001214603">
    <property type="component" value="Chromosome 3"/>
</dbReference>
<feature type="compositionally biased region" description="Basic and acidic residues" evidence="10">
    <location>
        <begin position="72"/>
        <end position="91"/>
    </location>
</feature>
<feature type="domain" description="NF-X1-type" evidence="11">
    <location>
        <begin position="288"/>
        <end position="308"/>
    </location>
</feature>
<dbReference type="GO" id="GO:0000977">
    <property type="term" value="F:RNA polymerase II transcription regulatory region sequence-specific DNA binding"/>
    <property type="evidence" value="ECO:0007669"/>
    <property type="project" value="TreeGrafter"/>
</dbReference>
<evidence type="ECO:0000313" key="12">
    <source>
        <dbReference type="EMBL" id="WFD03223.1"/>
    </source>
</evidence>
<keyword evidence="13" id="KW-1185">Reference proteome</keyword>
<evidence type="ECO:0000259" key="11">
    <source>
        <dbReference type="SMART" id="SM00438"/>
    </source>
</evidence>
<dbReference type="EMBL" id="CP119936">
    <property type="protein sequence ID" value="WFD03223.1"/>
    <property type="molecule type" value="Genomic_DNA"/>
</dbReference>
<reference evidence="12" key="1">
    <citation type="submission" date="2023-03" db="EMBL/GenBank/DDBJ databases">
        <title>Mating type loci evolution in Malassezia.</title>
        <authorList>
            <person name="Coelho M.A."/>
        </authorList>
    </citation>
    <scope>NUCLEOTIDE SEQUENCE</scope>
    <source>
        <strain evidence="12">CBS 7876</strain>
    </source>
</reference>
<evidence type="ECO:0000256" key="10">
    <source>
        <dbReference type="SAM" id="MobiDB-lite"/>
    </source>
</evidence>
<dbReference type="InterPro" id="IPR000967">
    <property type="entry name" value="Znf_NFX1"/>
</dbReference>
<dbReference type="GO" id="GO:0000981">
    <property type="term" value="F:DNA-binding transcription factor activity, RNA polymerase II-specific"/>
    <property type="evidence" value="ECO:0007669"/>
    <property type="project" value="TreeGrafter"/>
</dbReference>
<keyword evidence="5" id="KW-0863">Zinc-finger</keyword>
<dbReference type="Pfam" id="PF01422">
    <property type="entry name" value="zf-NF-X1"/>
    <property type="match status" value="5"/>
</dbReference>
<feature type="region of interest" description="Disordered" evidence="10">
    <location>
        <begin position="1"/>
        <end position="142"/>
    </location>
</feature>
<comment type="similarity">
    <text evidence="2">Belongs to the NFX1 family.</text>
</comment>
<dbReference type="AlphaFoldDB" id="A0AAF0E508"/>
<feature type="domain" description="NF-X1-type" evidence="11">
    <location>
        <begin position="539"/>
        <end position="557"/>
    </location>
</feature>
<evidence type="ECO:0000313" key="13">
    <source>
        <dbReference type="Proteomes" id="UP001214603"/>
    </source>
</evidence>
<feature type="domain" description="NF-X1-type" evidence="11">
    <location>
        <begin position="594"/>
        <end position="613"/>
    </location>
</feature>
<feature type="compositionally biased region" description="Basic residues" evidence="10">
    <location>
        <begin position="25"/>
        <end position="40"/>
    </location>
</feature>
<feature type="domain" description="NF-X1-type" evidence="11">
    <location>
        <begin position="707"/>
        <end position="728"/>
    </location>
</feature>
<accession>A0AAF0E508</accession>
<feature type="domain" description="NF-X1-type" evidence="11">
    <location>
        <begin position="737"/>
        <end position="758"/>
    </location>
</feature>
<gene>
    <name evidence="12" type="primary">FAP1</name>
    <name evidence="12" type="ORF">MOBT1_001912</name>
</gene>
<dbReference type="SMART" id="SM00438">
    <property type="entry name" value="ZnF_NFX"/>
    <property type="match status" value="7"/>
</dbReference>